<reference evidence="1 2" key="1">
    <citation type="submission" date="2020-02" db="EMBL/GenBank/DDBJ databases">
        <title>Whole-genome analyses of novel actinobacteria.</title>
        <authorList>
            <person name="Sahin N."/>
        </authorList>
    </citation>
    <scope>NUCLEOTIDE SEQUENCE [LARGE SCALE GENOMIC DNA]</scope>
    <source>
        <strain evidence="1 2">KC13</strain>
    </source>
</reference>
<organism evidence="1 2">
    <name type="scientific">Nocardioides turkmenicus</name>
    <dbReference type="NCBI Taxonomy" id="2711220"/>
    <lineage>
        <taxon>Bacteria</taxon>
        <taxon>Bacillati</taxon>
        <taxon>Actinomycetota</taxon>
        <taxon>Actinomycetes</taxon>
        <taxon>Propionibacteriales</taxon>
        <taxon>Nocardioidaceae</taxon>
        <taxon>Nocardioides</taxon>
    </lineage>
</organism>
<keyword evidence="2" id="KW-1185">Reference proteome</keyword>
<comment type="caution">
    <text evidence="1">The sequence shown here is derived from an EMBL/GenBank/DDBJ whole genome shotgun (WGS) entry which is preliminary data.</text>
</comment>
<accession>A0A6M1R8B0</accession>
<evidence type="ECO:0000313" key="2">
    <source>
        <dbReference type="Proteomes" id="UP000483261"/>
    </source>
</evidence>
<protein>
    <submittedName>
        <fullName evidence="1">Uncharacterized protein</fullName>
    </submittedName>
</protein>
<dbReference type="RefSeq" id="WP_165112596.1">
    <property type="nucleotide sequence ID" value="NZ_JAALAA010000018.1"/>
</dbReference>
<name>A0A6M1R8B0_9ACTN</name>
<dbReference type="Proteomes" id="UP000483261">
    <property type="component" value="Unassembled WGS sequence"/>
</dbReference>
<sequence>MWDTVQNPESTNVRSFPMSHFLPCPRCGHEVHTYLACSDTCSCAPVVMPGSIPLAA</sequence>
<dbReference type="AlphaFoldDB" id="A0A6M1R8B0"/>
<proteinExistence type="predicted"/>
<gene>
    <name evidence="1" type="ORF">G5C66_19495</name>
</gene>
<dbReference type="EMBL" id="JAALAA010000018">
    <property type="protein sequence ID" value="NGN94911.1"/>
    <property type="molecule type" value="Genomic_DNA"/>
</dbReference>
<evidence type="ECO:0000313" key="1">
    <source>
        <dbReference type="EMBL" id="NGN94911.1"/>
    </source>
</evidence>